<protein>
    <submittedName>
        <fullName evidence="1">Uncharacterized protein</fullName>
    </submittedName>
</protein>
<gene>
    <name evidence="1" type="ORF">Zm00014a_004685</name>
</gene>
<accession>A0A3L6FYR0</accession>
<evidence type="ECO:0000313" key="2">
    <source>
        <dbReference type="Proteomes" id="UP000251960"/>
    </source>
</evidence>
<dbReference type="Proteomes" id="UP000251960">
    <property type="component" value="Chromosome 2"/>
</dbReference>
<dbReference type="EMBL" id="NCVQ01000003">
    <property type="protein sequence ID" value="PWZ40072.1"/>
    <property type="molecule type" value="Genomic_DNA"/>
</dbReference>
<dbReference type="AlphaFoldDB" id="A0A3L6FYR0"/>
<sequence length="18" mass="2111">MEMEGIHGRGIHLLFKIE</sequence>
<reference evidence="1 2" key="1">
    <citation type="journal article" date="2018" name="Nat. Genet.">
        <title>Extensive intraspecific gene order and gene structural variations between Mo17 and other maize genomes.</title>
        <authorList>
            <person name="Sun S."/>
            <person name="Zhou Y."/>
            <person name="Chen J."/>
            <person name="Shi J."/>
            <person name="Zhao H."/>
            <person name="Zhao H."/>
            <person name="Song W."/>
            <person name="Zhang M."/>
            <person name="Cui Y."/>
            <person name="Dong X."/>
            <person name="Liu H."/>
            <person name="Ma X."/>
            <person name="Jiao Y."/>
            <person name="Wang B."/>
            <person name="Wei X."/>
            <person name="Stein J.C."/>
            <person name="Glaubitz J.C."/>
            <person name="Lu F."/>
            <person name="Yu G."/>
            <person name="Liang C."/>
            <person name="Fengler K."/>
            <person name="Li B."/>
            <person name="Rafalski A."/>
            <person name="Schnable P.S."/>
            <person name="Ware D.H."/>
            <person name="Buckler E.S."/>
            <person name="Lai J."/>
        </authorList>
    </citation>
    <scope>NUCLEOTIDE SEQUENCE [LARGE SCALE GENOMIC DNA]</scope>
    <source>
        <strain evidence="2">cv. Missouri 17</strain>
        <tissue evidence="1">Seedling</tissue>
    </source>
</reference>
<comment type="caution">
    <text evidence="1">The sequence shown here is derived from an EMBL/GenBank/DDBJ whole genome shotgun (WGS) entry which is preliminary data.</text>
</comment>
<proteinExistence type="predicted"/>
<name>A0A3L6FYR0_MAIZE</name>
<organism evidence="1 2">
    <name type="scientific">Zea mays</name>
    <name type="common">Maize</name>
    <dbReference type="NCBI Taxonomy" id="4577"/>
    <lineage>
        <taxon>Eukaryota</taxon>
        <taxon>Viridiplantae</taxon>
        <taxon>Streptophyta</taxon>
        <taxon>Embryophyta</taxon>
        <taxon>Tracheophyta</taxon>
        <taxon>Spermatophyta</taxon>
        <taxon>Magnoliopsida</taxon>
        <taxon>Liliopsida</taxon>
        <taxon>Poales</taxon>
        <taxon>Poaceae</taxon>
        <taxon>PACMAD clade</taxon>
        <taxon>Panicoideae</taxon>
        <taxon>Andropogonodae</taxon>
        <taxon>Andropogoneae</taxon>
        <taxon>Tripsacinae</taxon>
        <taxon>Zea</taxon>
    </lineage>
</organism>
<evidence type="ECO:0000313" key="1">
    <source>
        <dbReference type="EMBL" id="PWZ40072.1"/>
    </source>
</evidence>